<proteinExistence type="predicted"/>
<organism evidence="3 4">
    <name type="scientific">Coniosporium apollinis</name>
    <dbReference type="NCBI Taxonomy" id="61459"/>
    <lineage>
        <taxon>Eukaryota</taxon>
        <taxon>Fungi</taxon>
        <taxon>Dikarya</taxon>
        <taxon>Ascomycota</taxon>
        <taxon>Pezizomycotina</taxon>
        <taxon>Dothideomycetes</taxon>
        <taxon>Dothideomycetes incertae sedis</taxon>
        <taxon>Coniosporium</taxon>
    </lineage>
</organism>
<sequence>MEHQRREAHHGARDGPFLGLKGGCVRVPRWILFLRALQLLFAVIIIIIGLVSYSLSIHDGGHVTLPSSAYIPSALPPYLSPSFLPTIFNSTSKQTYAELEKRLTDGTQIRPALMPTLIIAILTIIPILPLTTVLAPSHRGFHDARAALLADGTATLFRLASFTALACYERIYYNAYDIGDYCRRKRDLVYDKYSDYARYEDIRYGKARRVWKTGAAVAWFGGIEFLLFLITTLVFVYYHHHHLDGTSAPGLGGRNAGDAEAPPQSAAPGIAAPAQVPAASAASAHSAPRAAPEQGTVVVETVPESKKESEAAGSPHPVQPPSLVRDGAVAASKEG</sequence>
<evidence type="ECO:0000256" key="2">
    <source>
        <dbReference type="SAM" id="Phobius"/>
    </source>
</evidence>
<reference evidence="3" key="1">
    <citation type="submission" date="2022-10" db="EMBL/GenBank/DDBJ databases">
        <title>Culturing micro-colonial fungi from biological soil crusts in the Mojave desert and describing Neophaeococcomyces mojavensis, and introducing the new genera and species Taxawa tesnikishii.</title>
        <authorList>
            <person name="Kurbessoian T."/>
            <person name="Stajich J.E."/>
        </authorList>
    </citation>
    <scope>NUCLEOTIDE SEQUENCE</scope>
    <source>
        <strain evidence="3">TK_1</strain>
    </source>
</reference>
<protein>
    <recommendedName>
        <fullName evidence="5">MARVEL domain-containing protein</fullName>
    </recommendedName>
</protein>
<keyword evidence="2" id="KW-0472">Membrane</keyword>
<comment type="caution">
    <text evidence="3">The sequence shown here is derived from an EMBL/GenBank/DDBJ whole genome shotgun (WGS) entry which is preliminary data.</text>
</comment>
<keyword evidence="2" id="KW-1133">Transmembrane helix</keyword>
<feature type="compositionally biased region" description="Low complexity" evidence="1">
    <location>
        <begin position="261"/>
        <end position="292"/>
    </location>
</feature>
<evidence type="ECO:0000313" key="3">
    <source>
        <dbReference type="EMBL" id="KAJ9663392.1"/>
    </source>
</evidence>
<keyword evidence="4" id="KW-1185">Reference proteome</keyword>
<keyword evidence="2" id="KW-0812">Transmembrane</keyword>
<dbReference type="EMBL" id="JAPDRL010000043">
    <property type="protein sequence ID" value="KAJ9663392.1"/>
    <property type="molecule type" value="Genomic_DNA"/>
</dbReference>
<evidence type="ECO:0000256" key="1">
    <source>
        <dbReference type="SAM" id="MobiDB-lite"/>
    </source>
</evidence>
<feature type="transmembrane region" description="Helical" evidence="2">
    <location>
        <begin position="36"/>
        <end position="55"/>
    </location>
</feature>
<feature type="transmembrane region" description="Helical" evidence="2">
    <location>
        <begin position="112"/>
        <end position="135"/>
    </location>
</feature>
<gene>
    <name evidence="3" type="ORF">H2201_005600</name>
</gene>
<feature type="region of interest" description="Disordered" evidence="1">
    <location>
        <begin position="253"/>
        <end position="335"/>
    </location>
</feature>
<feature type="transmembrane region" description="Helical" evidence="2">
    <location>
        <begin position="216"/>
        <end position="238"/>
    </location>
</feature>
<dbReference type="PANTHER" id="PTHR37451:SF4">
    <property type="entry name" value="MARVEL DOMAIN-CONTAINING PROTEIN"/>
    <property type="match status" value="1"/>
</dbReference>
<evidence type="ECO:0008006" key="5">
    <source>
        <dbReference type="Google" id="ProtNLM"/>
    </source>
</evidence>
<evidence type="ECO:0000313" key="4">
    <source>
        <dbReference type="Proteomes" id="UP001172684"/>
    </source>
</evidence>
<dbReference type="PANTHER" id="PTHR37451">
    <property type="entry name" value="MARVEL DOMAIN"/>
    <property type="match status" value="1"/>
</dbReference>
<name>A0ABQ9NP78_9PEZI</name>
<dbReference type="Proteomes" id="UP001172684">
    <property type="component" value="Unassembled WGS sequence"/>
</dbReference>
<accession>A0ABQ9NP78</accession>